<organism evidence="1">
    <name type="scientific">Rhizophora mucronata</name>
    <name type="common">Asiatic mangrove</name>
    <dbReference type="NCBI Taxonomy" id="61149"/>
    <lineage>
        <taxon>Eukaryota</taxon>
        <taxon>Viridiplantae</taxon>
        <taxon>Streptophyta</taxon>
        <taxon>Embryophyta</taxon>
        <taxon>Tracheophyta</taxon>
        <taxon>Spermatophyta</taxon>
        <taxon>Magnoliopsida</taxon>
        <taxon>eudicotyledons</taxon>
        <taxon>Gunneridae</taxon>
        <taxon>Pentapetalae</taxon>
        <taxon>rosids</taxon>
        <taxon>fabids</taxon>
        <taxon>Malpighiales</taxon>
        <taxon>Rhizophoraceae</taxon>
        <taxon>Rhizophora</taxon>
    </lineage>
</organism>
<name>A0A2P2PTF1_RHIMU</name>
<accession>A0A2P2PTF1</accession>
<dbReference type="EMBL" id="GGEC01077546">
    <property type="protein sequence ID" value="MBX58030.1"/>
    <property type="molecule type" value="Transcribed_RNA"/>
</dbReference>
<reference evidence="1" key="1">
    <citation type="submission" date="2018-02" db="EMBL/GenBank/DDBJ databases">
        <title>Rhizophora mucronata_Transcriptome.</title>
        <authorList>
            <person name="Meera S.P."/>
            <person name="Sreeshan A."/>
            <person name="Augustine A."/>
        </authorList>
    </citation>
    <scope>NUCLEOTIDE SEQUENCE</scope>
    <source>
        <tissue evidence="1">Leaf</tissue>
    </source>
</reference>
<dbReference type="AlphaFoldDB" id="A0A2P2PTF1"/>
<sequence>MMLGIMQLSSHSSLIMRYL</sequence>
<proteinExistence type="predicted"/>
<evidence type="ECO:0000313" key="1">
    <source>
        <dbReference type="EMBL" id="MBX58030.1"/>
    </source>
</evidence>
<protein>
    <submittedName>
        <fullName evidence="1">Uncharacterized protein</fullName>
    </submittedName>
</protein>